<dbReference type="InterPro" id="IPR018490">
    <property type="entry name" value="cNMP-bd_dom_sf"/>
</dbReference>
<dbReference type="GO" id="GO:0000156">
    <property type="term" value="F:phosphorelay response regulator activity"/>
    <property type="evidence" value="ECO:0007669"/>
    <property type="project" value="TreeGrafter"/>
</dbReference>
<feature type="domain" description="Response regulatory" evidence="8">
    <location>
        <begin position="7"/>
        <end position="123"/>
    </location>
</feature>
<feature type="domain" description="HTH crp-type" evidence="9">
    <location>
        <begin position="280"/>
        <end position="346"/>
    </location>
</feature>
<dbReference type="InterPro" id="IPR036390">
    <property type="entry name" value="WH_DNA-bd_sf"/>
</dbReference>
<evidence type="ECO:0000256" key="1">
    <source>
        <dbReference type="ARBA" id="ARBA00022553"/>
    </source>
</evidence>
<dbReference type="AlphaFoldDB" id="A0A840EDT4"/>
<evidence type="ECO:0000313" key="10">
    <source>
        <dbReference type="EMBL" id="MBB4079096.1"/>
    </source>
</evidence>
<feature type="domain" description="Cyclic nucleotide-binding" evidence="7">
    <location>
        <begin position="162"/>
        <end position="232"/>
    </location>
</feature>
<dbReference type="Gene3D" id="1.10.10.10">
    <property type="entry name" value="Winged helix-like DNA-binding domain superfamily/Winged helix DNA-binding domain"/>
    <property type="match status" value="1"/>
</dbReference>
<dbReference type="SMART" id="SM00419">
    <property type="entry name" value="HTH_CRP"/>
    <property type="match status" value="1"/>
</dbReference>
<dbReference type="SUPFAM" id="SSF51206">
    <property type="entry name" value="cAMP-binding domain-like"/>
    <property type="match status" value="1"/>
</dbReference>
<keyword evidence="5" id="KW-0804">Transcription</keyword>
<dbReference type="PROSITE" id="PS50042">
    <property type="entry name" value="CNMP_BINDING_3"/>
    <property type="match status" value="1"/>
</dbReference>
<keyword evidence="3" id="KW-0805">Transcription regulation</keyword>
<evidence type="ECO:0000259" key="7">
    <source>
        <dbReference type="PROSITE" id="PS50042"/>
    </source>
</evidence>
<dbReference type="Pfam" id="PF00072">
    <property type="entry name" value="Response_reg"/>
    <property type="match status" value="1"/>
</dbReference>
<proteinExistence type="predicted"/>
<evidence type="ECO:0000259" key="9">
    <source>
        <dbReference type="PROSITE" id="PS51063"/>
    </source>
</evidence>
<dbReference type="Pfam" id="PF00027">
    <property type="entry name" value="cNMP_binding"/>
    <property type="match status" value="1"/>
</dbReference>
<protein>
    <submittedName>
        <fullName evidence="10">DNA-binding response OmpR family regulator</fullName>
    </submittedName>
</protein>
<evidence type="ECO:0000313" key="11">
    <source>
        <dbReference type="Proteomes" id="UP000576209"/>
    </source>
</evidence>
<accession>A0A840EDT4</accession>
<dbReference type="RefSeq" id="WP_183495335.1">
    <property type="nucleotide sequence ID" value="NZ_JACIFF010000003.1"/>
</dbReference>
<dbReference type="InterPro" id="IPR001789">
    <property type="entry name" value="Sig_transdc_resp-reg_receiver"/>
</dbReference>
<dbReference type="PANTHER" id="PTHR48111">
    <property type="entry name" value="REGULATOR OF RPOS"/>
    <property type="match status" value="1"/>
</dbReference>
<keyword evidence="2" id="KW-0902">Two-component regulatory system</keyword>
<dbReference type="InterPro" id="IPR018335">
    <property type="entry name" value="Tscrpt_reg_HTH_Crp-type_CS"/>
</dbReference>
<dbReference type="GO" id="GO:0005829">
    <property type="term" value="C:cytosol"/>
    <property type="evidence" value="ECO:0007669"/>
    <property type="project" value="TreeGrafter"/>
</dbReference>
<dbReference type="GO" id="GO:0032993">
    <property type="term" value="C:protein-DNA complex"/>
    <property type="evidence" value="ECO:0007669"/>
    <property type="project" value="TreeGrafter"/>
</dbReference>
<dbReference type="InterPro" id="IPR011006">
    <property type="entry name" value="CheY-like_superfamily"/>
</dbReference>
<evidence type="ECO:0000256" key="4">
    <source>
        <dbReference type="ARBA" id="ARBA00023125"/>
    </source>
</evidence>
<dbReference type="InterPro" id="IPR000595">
    <property type="entry name" value="cNMP-bd_dom"/>
</dbReference>
<dbReference type="InterPro" id="IPR014710">
    <property type="entry name" value="RmlC-like_jellyroll"/>
</dbReference>
<dbReference type="Gene3D" id="2.60.120.10">
    <property type="entry name" value="Jelly Rolls"/>
    <property type="match status" value="1"/>
</dbReference>
<gene>
    <name evidence="10" type="ORF">GGR28_001713</name>
</gene>
<dbReference type="SMART" id="SM00100">
    <property type="entry name" value="cNMP"/>
    <property type="match status" value="1"/>
</dbReference>
<dbReference type="Gene3D" id="3.40.50.2300">
    <property type="match status" value="1"/>
</dbReference>
<dbReference type="GO" id="GO:0003700">
    <property type="term" value="F:DNA-binding transcription factor activity"/>
    <property type="evidence" value="ECO:0007669"/>
    <property type="project" value="InterPro"/>
</dbReference>
<dbReference type="PRINTS" id="PR00034">
    <property type="entry name" value="HTHCRP"/>
</dbReference>
<dbReference type="PROSITE" id="PS50110">
    <property type="entry name" value="RESPONSE_REGULATORY"/>
    <property type="match status" value="1"/>
</dbReference>
<evidence type="ECO:0000259" key="8">
    <source>
        <dbReference type="PROSITE" id="PS50110"/>
    </source>
</evidence>
<dbReference type="Pfam" id="PF13545">
    <property type="entry name" value="HTH_Crp_2"/>
    <property type="match status" value="1"/>
</dbReference>
<organism evidence="10 11">
    <name type="scientific">Neolewinella aquimaris</name>
    <dbReference type="NCBI Taxonomy" id="1835722"/>
    <lineage>
        <taxon>Bacteria</taxon>
        <taxon>Pseudomonadati</taxon>
        <taxon>Bacteroidota</taxon>
        <taxon>Saprospiria</taxon>
        <taxon>Saprospirales</taxon>
        <taxon>Lewinellaceae</taxon>
        <taxon>Neolewinella</taxon>
    </lineage>
</organism>
<dbReference type="PROSITE" id="PS51063">
    <property type="entry name" value="HTH_CRP_2"/>
    <property type="match status" value="1"/>
</dbReference>
<dbReference type="InterPro" id="IPR012318">
    <property type="entry name" value="HTH_CRP"/>
</dbReference>
<dbReference type="SUPFAM" id="SSF52172">
    <property type="entry name" value="CheY-like"/>
    <property type="match status" value="1"/>
</dbReference>
<dbReference type="InterPro" id="IPR036388">
    <property type="entry name" value="WH-like_DNA-bd_sf"/>
</dbReference>
<dbReference type="EMBL" id="JACIFF010000003">
    <property type="protein sequence ID" value="MBB4079096.1"/>
    <property type="molecule type" value="Genomic_DNA"/>
</dbReference>
<dbReference type="SMART" id="SM00448">
    <property type="entry name" value="REC"/>
    <property type="match status" value="1"/>
</dbReference>
<dbReference type="InterPro" id="IPR039420">
    <property type="entry name" value="WalR-like"/>
</dbReference>
<dbReference type="PROSITE" id="PS00042">
    <property type="entry name" value="HTH_CRP_1"/>
    <property type="match status" value="1"/>
</dbReference>
<dbReference type="CDD" id="cd00038">
    <property type="entry name" value="CAP_ED"/>
    <property type="match status" value="1"/>
</dbReference>
<dbReference type="GO" id="GO:0000976">
    <property type="term" value="F:transcription cis-regulatory region binding"/>
    <property type="evidence" value="ECO:0007669"/>
    <property type="project" value="TreeGrafter"/>
</dbReference>
<dbReference type="PANTHER" id="PTHR48111:SF4">
    <property type="entry name" value="DNA-BINDING DUAL TRANSCRIPTIONAL REGULATOR OMPR"/>
    <property type="match status" value="1"/>
</dbReference>
<keyword evidence="1 6" id="KW-0597">Phosphoprotein</keyword>
<sequence>MATETECILIVEDNQEVRENLAEILELYGYRIRIASNGLDGAKAAIEHLPDLILCDVMMPELDGFGVLNLLSENERTAAIPFVFITAKTDSEDIRRGMNLGADDYITKPFYKDELLQVVRTRLKKARTRVRVLEGNAPAGVHLSDPERGHARLEEYFASEGERREFEQGTMLVREGEYPHFIYRITQGHVHLSRTHEYGRNYIIAEVGNGEMFGISSALERSPFHYTARAASQQVVALCLPIAKLLHLLNSDRFVAEALMHTLARRVVNYSERLVNQAYDSVRRRTALVLCDLHQQYAEGKIDLSREELAQMVGTTKESVTRALSEFKRDNMVEISGREVRVTKPDALYTLLV</sequence>
<evidence type="ECO:0000256" key="5">
    <source>
        <dbReference type="ARBA" id="ARBA00023163"/>
    </source>
</evidence>
<evidence type="ECO:0000256" key="3">
    <source>
        <dbReference type="ARBA" id="ARBA00023015"/>
    </source>
</evidence>
<comment type="caution">
    <text evidence="10">The sequence shown here is derived from an EMBL/GenBank/DDBJ whole genome shotgun (WGS) entry which is preliminary data.</text>
</comment>
<feature type="modified residue" description="4-aspartylphosphate" evidence="6">
    <location>
        <position position="56"/>
    </location>
</feature>
<dbReference type="Proteomes" id="UP000576209">
    <property type="component" value="Unassembled WGS sequence"/>
</dbReference>
<dbReference type="SUPFAM" id="SSF46785">
    <property type="entry name" value="Winged helix' DNA-binding domain"/>
    <property type="match status" value="1"/>
</dbReference>
<keyword evidence="11" id="KW-1185">Reference proteome</keyword>
<name>A0A840EDT4_9BACT</name>
<evidence type="ECO:0000256" key="2">
    <source>
        <dbReference type="ARBA" id="ARBA00023012"/>
    </source>
</evidence>
<keyword evidence="4 10" id="KW-0238">DNA-binding</keyword>
<evidence type="ECO:0000256" key="6">
    <source>
        <dbReference type="PROSITE-ProRule" id="PRU00169"/>
    </source>
</evidence>
<reference evidence="10 11" key="1">
    <citation type="submission" date="2020-08" db="EMBL/GenBank/DDBJ databases">
        <title>Genomic Encyclopedia of Type Strains, Phase IV (KMG-IV): sequencing the most valuable type-strain genomes for metagenomic binning, comparative biology and taxonomic classification.</title>
        <authorList>
            <person name="Goeker M."/>
        </authorList>
    </citation>
    <scope>NUCLEOTIDE SEQUENCE [LARGE SCALE GENOMIC DNA]</scope>
    <source>
        <strain evidence="10 11">DSM 105137</strain>
    </source>
</reference>